<protein>
    <submittedName>
        <fullName evidence="2">Prepilin-type N-terminal cleavage/methylation domain-containing protein</fullName>
    </submittedName>
</protein>
<dbReference type="AlphaFoldDB" id="A0A4R6P5R6"/>
<feature type="transmembrane region" description="Helical" evidence="1">
    <location>
        <begin position="6"/>
        <end position="26"/>
    </location>
</feature>
<dbReference type="Proteomes" id="UP000295531">
    <property type="component" value="Unassembled WGS sequence"/>
</dbReference>
<dbReference type="InterPro" id="IPR012902">
    <property type="entry name" value="N_methyl_site"/>
</dbReference>
<dbReference type="NCBIfam" id="TIGR02532">
    <property type="entry name" value="IV_pilin_GFxxxE"/>
    <property type="match status" value="1"/>
</dbReference>
<evidence type="ECO:0000313" key="3">
    <source>
        <dbReference type="Proteomes" id="UP000295531"/>
    </source>
</evidence>
<sequence>MGFSLLEILVSMAVVAILLAAGMPGLQQSSERVQMQVWSERILMLLQQRKAFAMSENRQITIAIDSIAAELPNGLSLKHNFRAGSPLVFEGNSGFARAGSIELQNAGYGSKIIISGLGRIRRCQSVGMVLPGFRAC</sequence>
<dbReference type="EMBL" id="SNXI01000013">
    <property type="protein sequence ID" value="TDP31299.1"/>
    <property type="molecule type" value="Genomic_DNA"/>
</dbReference>
<keyword evidence="1" id="KW-1133">Transmembrane helix</keyword>
<keyword evidence="1" id="KW-0472">Membrane</keyword>
<evidence type="ECO:0000313" key="2">
    <source>
        <dbReference type="EMBL" id="TDP31299.1"/>
    </source>
</evidence>
<accession>A0A4R6P5R6</accession>
<name>A0A4R6P5R6_9GAMM</name>
<gene>
    <name evidence="2" type="ORF">DEU29_11370</name>
</gene>
<dbReference type="InterPro" id="IPR045584">
    <property type="entry name" value="Pilin-like"/>
</dbReference>
<dbReference type="OrthoDB" id="6241267at2"/>
<comment type="caution">
    <text evidence="2">The sequence shown here is derived from an EMBL/GenBank/DDBJ whole genome shotgun (WGS) entry which is preliminary data.</text>
</comment>
<evidence type="ECO:0000256" key="1">
    <source>
        <dbReference type="SAM" id="Phobius"/>
    </source>
</evidence>
<dbReference type="Pfam" id="PF07963">
    <property type="entry name" value="N_methyl"/>
    <property type="match status" value="1"/>
</dbReference>
<organism evidence="2 3">
    <name type="scientific">Idiomarina aquatica</name>
    <dbReference type="NCBI Taxonomy" id="1327752"/>
    <lineage>
        <taxon>Bacteria</taxon>
        <taxon>Pseudomonadati</taxon>
        <taxon>Pseudomonadota</taxon>
        <taxon>Gammaproteobacteria</taxon>
        <taxon>Alteromonadales</taxon>
        <taxon>Idiomarinaceae</taxon>
        <taxon>Idiomarina</taxon>
    </lineage>
</organism>
<dbReference type="SUPFAM" id="SSF54523">
    <property type="entry name" value="Pili subunits"/>
    <property type="match status" value="1"/>
</dbReference>
<keyword evidence="3" id="KW-1185">Reference proteome</keyword>
<reference evidence="2 3" key="1">
    <citation type="submission" date="2019-03" db="EMBL/GenBank/DDBJ databases">
        <title>Freshwater and sediment microbial communities from various areas in North America, analyzing microbe dynamics in response to fracking.</title>
        <authorList>
            <person name="Lamendella R."/>
        </authorList>
    </citation>
    <scope>NUCLEOTIDE SEQUENCE [LARGE SCALE GENOMIC DNA]</scope>
    <source>
        <strain evidence="2 3">18_TX</strain>
    </source>
</reference>
<keyword evidence="1" id="KW-0812">Transmembrane</keyword>
<proteinExistence type="predicted"/>
<dbReference type="RefSeq" id="WP_133540190.1">
    <property type="nucleotide sequence ID" value="NZ_SNXI01000013.1"/>
</dbReference>